<dbReference type="AlphaFoldDB" id="A0A6A5WLU7"/>
<evidence type="ECO:0000313" key="15">
    <source>
        <dbReference type="EMBL" id="KAF2001978.1"/>
    </source>
</evidence>
<dbReference type="Gene3D" id="3.50.4.10">
    <property type="entry name" value="Hepatocyte Growth Factor"/>
    <property type="match status" value="1"/>
</dbReference>
<evidence type="ECO:0000259" key="14">
    <source>
        <dbReference type="Pfam" id="PF02434"/>
    </source>
</evidence>
<dbReference type="EC" id="2.4.1.122" evidence="4"/>
<dbReference type="PANTHER" id="PTHR23033:SF43">
    <property type="entry name" value="APPLE DOMAIN-CONTAINING PROTEIN"/>
    <property type="match status" value="1"/>
</dbReference>
<comment type="pathway">
    <text evidence="2">Protein modification; protein glycosylation.</text>
</comment>
<keyword evidence="7 13" id="KW-0812">Transmembrane</keyword>
<protein>
    <recommendedName>
        <fullName evidence="4">N-acetylgalactosaminide beta-1,3-galactosyltransferase</fullName>
        <ecNumber evidence="4">2.4.1.122</ecNumber>
    </recommendedName>
</protein>
<accession>A0A6A5WLU7</accession>
<organism evidence="15 16">
    <name type="scientific">Amniculicola lignicola CBS 123094</name>
    <dbReference type="NCBI Taxonomy" id="1392246"/>
    <lineage>
        <taxon>Eukaryota</taxon>
        <taxon>Fungi</taxon>
        <taxon>Dikarya</taxon>
        <taxon>Ascomycota</taxon>
        <taxon>Pezizomycotina</taxon>
        <taxon>Dothideomycetes</taxon>
        <taxon>Pleosporomycetidae</taxon>
        <taxon>Pleosporales</taxon>
        <taxon>Amniculicolaceae</taxon>
        <taxon>Amniculicola</taxon>
    </lineage>
</organism>
<evidence type="ECO:0000256" key="6">
    <source>
        <dbReference type="ARBA" id="ARBA00022679"/>
    </source>
</evidence>
<keyword evidence="11 13" id="KW-0472">Membrane</keyword>
<evidence type="ECO:0000313" key="16">
    <source>
        <dbReference type="Proteomes" id="UP000799779"/>
    </source>
</evidence>
<dbReference type="PANTHER" id="PTHR23033">
    <property type="entry name" value="BETA1,3-GALACTOSYLTRANSFERASE"/>
    <property type="match status" value="1"/>
</dbReference>
<evidence type="ECO:0000256" key="2">
    <source>
        <dbReference type="ARBA" id="ARBA00004922"/>
    </source>
</evidence>
<keyword evidence="8" id="KW-0547">Nucleotide-binding</keyword>
<evidence type="ECO:0000256" key="7">
    <source>
        <dbReference type="ARBA" id="ARBA00022692"/>
    </source>
</evidence>
<feature type="transmembrane region" description="Helical" evidence="13">
    <location>
        <begin position="31"/>
        <end position="51"/>
    </location>
</feature>
<keyword evidence="6 15" id="KW-0808">Transferase</keyword>
<dbReference type="OrthoDB" id="414175at2759"/>
<dbReference type="EMBL" id="ML977580">
    <property type="protein sequence ID" value="KAF2001978.1"/>
    <property type="molecule type" value="Genomic_DNA"/>
</dbReference>
<gene>
    <name evidence="15" type="ORF">P154DRAFT_574657</name>
</gene>
<dbReference type="GO" id="GO:0016020">
    <property type="term" value="C:membrane"/>
    <property type="evidence" value="ECO:0007669"/>
    <property type="project" value="UniProtKB-SubCell"/>
</dbReference>
<evidence type="ECO:0000256" key="4">
    <source>
        <dbReference type="ARBA" id="ARBA00012557"/>
    </source>
</evidence>
<keyword evidence="16" id="KW-1185">Reference proteome</keyword>
<evidence type="ECO:0000256" key="3">
    <source>
        <dbReference type="ARBA" id="ARBA00006462"/>
    </source>
</evidence>
<reference evidence="15" key="1">
    <citation type="journal article" date="2020" name="Stud. Mycol.">
        <title>101 Dothideomycetes genomes: a test case for predicting lifestyles and emergence of pathogens.</title>
        <authorList>
            <person name="Haridas S."/>
            <person name="Albert R."/>
            <person name="Binder M."/>
            <person name="Bloem J."/>
            <person name="Labutti K."/>
            <person name="Salamov A."/>
            <person name="Andreopoulos B."/>
            <person name="Baker S."/>
            <person name="Barry K."/>
            <person name="Bills G."/>
            <person name="Bluhm B."/>
            <person name="Cannon C."/>
            <person name="Castanera R."/>
            <person name="Culley D."/>
            <person name="Daum C."/>
            <person name="Ezra D."/>
            <person name="Gonzalez J."/>
            <person name="Henrissat B."/>
            <person name="Kuo A."/>
            <person name="Liang C."/>
            <person name="Lipzen A."/>
            <person name="Lutzoni F."/>
            <person name="Magnuson J."/>
            <person name="Mondo S."/>
            <person name="Nolan M."/>
            <person name="Ohm R."/>
            <person name="Pangilinan J."/>
            <person name="Park H.-J."/>
            <person name="Ramirez L."/>
            <person name="Alfaro M."/>
            <person name="Sun H."/>
            <person name="Tritt A."/>
            <person name="Yoshinaga Y."/>
            <person name="Zwiers L.-H."/>
            <person name="Turgeon B."/>
            <person name="Goodwin S."/>
            <person name="Spatafora J."/>
            <person name="Crous P."/>
            <person name="Grigoriev I."/>
        </authorList>
    </citation>
    <scope>NUCLEOTIDE SEQUENCE</scope>
    <source>
        <strain evidence="15">CBS 123094</strain>
    </source>
</reference>
<evidence type="ECO:0000256" key="8">
    <source>
        <dbReference type="ARBA" id="ARBA00022741"/>
    </source>
</evidence>
<dbReference type="Gene3D" id="3.90.550.50">
    <property type="match status" value="1"/>
</dbReference>
<feature type="compositionally biased region" description="Basic and acidic residues" evidence="12">
    <location>
        <begin position="70"/>
        <end position="86"/>
    </location>
</feature>
<keyword evidence="10 13" id="KW-1133">Transmembrane helix</keyword>
<comment type="subcellular location">
    <subcellularLocation>
        <location evidence="1">Membrane</location>
        <topology evidence="1">Single-pass type II membrane protein</topology>
    </subcellularLocation>
</comment>
<name>A0A6A5WLU7_9PLEO</name>
<feature type="compositionally biased region" description="Low complexity" evidence="12">
    <location>
        <begin position="57"/>
        <end position="66"/>
    </location>
</feature>
<sequence>MIALRRRLGYRLFSIDDVNTKRPRTRDFGYWVRRVAIALPIVLLINYFVIFQGAPFSSSSSSTSTSRPDSNPDHKPARIVNDREKLYGPENGPDFWNKTLSTKFWVKHSNSTLRNTTHAPDPCSAFPTHLLSSVQVILKVGIADDPLRASAQLATVIKCIPNVLIVTDNTHAYGSKHTAQDVIASLPPDTYLNDEDYDVYLTQQNQTVYGEQLSTSPAGWRLDKYKFLPAVEAAVKTNPTADWYVFLESDTYIFWDNMFRLLDTYDPYQPWYFGSPSPGRTYKDANGETKTVWFAYGGAGVVLSGRAASRLIYREEGAKNWYGKRVTEQYKRDIQNDCCGDSVLGYALHDKAGVHLSGLWPMFNPHPLYGIPFSKKYWCEPAVTLHKTLPEQFHKLWDWENKWDKDKGPVTYADIMTSFHRLGAFSRRDNWDNADFHGFNFENTNHPSHTSFEACALACHDHKKCIQFTYHGHHCYMSEHLRMGHPKDPDGDHSEQDRRYISGWDMDKIEKWVESMEGYCEGVHWVKPSSKRIF</sequence>
<feature type="region of interest" description="Disordered" evidence="12">
    <location>
        <begin position="57"/>
        <end position="86"/>
    </location>
</feature>
<keyword evidence="9" id="KW-0735">Signal-anchor</keyword>
<dbReference type="GO" id="GO:0016263">
    <property type="term" value="F:glycoprotein-N-acetylgalactosamine 3-beta-galactosyltransferase activity"/>
    <property type="evidence" value="ECO:0007669"/>
    <property type="project" value="UniProtKB-EC"/>
</dbReference>
<dbReference type="Pfam" id="PF02434">
    <property type="entry name" value="Fringe"/>
    <property type="match status" value="1"/>
</dbReference>
<evidence type="ECO:0000256" key="1">
    <source>
        <dbReference type="ARBA" id="ARBA00004606"/>
    </source>
</evidence>
<dbReference type="InterPro" id="IPR026050">
    <property type="entry name" value="C1GALT1/C1GALT1_chp1"/>
</dbReference>
<evidence type="ECO:0000256" key="13">
    <source>
        <dbReference type="SAM" id="Phobius"/>
    </source>
</evidence>
<dbReference type="GO" id="GO:0000166">
    <property type="term" value="F:nucleotide binding"/>
    <property type="evidence" value="ECO:0007669"/>
    <property type="project" value="UniProtKB-KW"/>
</dbReference>
<dbReference type="Proteomes" id="UP000799779">
    <property type="component" value="Unassembled WGS sequence"/>
</dbReference>
<evidence type="ECO:0000256" key="12">
    <source>
        <dbReference type="SAM" id="MobiDB-lite"/>
    </source>
</evidence>
<evidence type="ECO:0000256" key="11">
    <source>
        <dbReference type="ARBA" id="ARBA00023136"/>
    </source>
</evidence>
<evidence type="ECO:0000256" key="10">
    <source>
        <dbReference type="ARBA" id="ARBA00022989"/>
    </source>
</evidence>
<proteinExistence type="inferred from homology"/>
<evidence type="ECO:0000256" key="5">
    <source>
        <dbReference type="ARBA" id="ARBA00022676"/>
    </source>
</evidence>
<keyword evidence="5" id="KW-0328">Glycosyltransferase</keyword>
<dbReference type="InterPro" id="IPR003378">
    <property type="entry name" value="Fringe-like_glycosylTrfase"/>
</dbReference>
<evidence type="ECO:0000256" key="9">
    <source>
        <dbReference type="ARBA" id="ARBA00022968"/>
    </source>
</evidence>
<comment type="similarity">
    <text evidence="3">Belongs to the glycosyltransferase 31 family. Beta3-Gal-T subfamily.</text>
</comment>
<feature type="domain" description="Fringe-like glycosyltransferase" evidence="14">
    <location>
        <begin position="230"/>
        <end position="319"/>
    </location>
</feature>